<comment type="similarity">
    <text evidence="1 2 3">Belongs to the cullin family.</text>
</comment>
<dbReference type="Gene3D" id="1.20.1310.10">
    <property type="entry name" value="Cullin Repeats"/>
    <property type="match status" value="4"/>
</dbReference>
<dbReference type="SUPFAM" id="SSF75632">
    <property type="entry name" value="Cullin homology domain"/>
    <property type="match status" value="1"/>
</dbReference>
<evidence type="ECO:0000259" key="4">
    <source>
        <dbReference type="PROSITE" id="PS50069"/>
    </source>
</evidence>
<dbReference type="PROSITE" id="PS50069">
    <property type="entry name" value="CULLIN_2"/>
    <property type="match status" value="1"/>
</dbReference>
<dbReference type="InterPro" id="IPR016158">
    <property type="entry name" value="Cullin_homology"/>
</dbReference>
<dbReference type="GO" id="GO:0006511">
    <property type="term" value="P:ubiquitin-dependent protein catabolic process"/>
    <property type="evidence" value="ECO:0007669"/>
    <property type="project" value="InterPro"/>
</dbReference>
<gene>
    <name evidence="5" type="ORF">SERLA73DRAFT_164203</name>
</gene>
<accession>F8QHT4</accession>
<reference evidence="6" key="1">
    <citation type="journal article" date="2011" name="Science">
        <title>The plant cell wall-decomposing machinery underlies the functional diversity of forest fungi.</title>
        <authorList>
            <person name="Eastwood D.C."/>
            <person name="Floudas D."/>
            <person name="Binder M."/>
            <person name="Majcherczyk A."/>
            <person name="Schneider P."/>
            <person name="Aerts A."/>
            <person name="Asiegbu F.O."/>
            <person name="Baker S.E."/>
            <person name="Barry K."/>
            <person name="Bendiksby M."/>
            <person name="Blumentritt M."/>
            <person name="Coutinho P.M."/>
            <person name="Cullen D."/>
            <person name="de Vries R.P."/>
            <person name="Gathman A."/>
            <person name="Goodell B."/>
            <person name="Henrissat B."/>
            <person name="Ihrmark K."/>
            <person name="Kauserud H."/>
            <person name="Kohler A."/>
            <person name="LaButti K."/>
            <person name="Lapidus A."/>
            <person name="Lavin J.L."/>
            <person name="Lee Y.-H."/>
            <person name="Lindquist E."/>
            <person name="Lilly W."/>
            <person name="Lucas S."/>
            <person name="Morin E."/>
            <person name="Murat C."/>
            <person name="Oguiza J.A."/>
            <person name="Park J."/>
            <person name="Pisabarro A.G."/>
            <person name="Riley R."/>
            <person name="Rosling A."/>
            <person name="Salamov A."/>
            <person name="Schmidt O."/>
            <person name="Schmutz J."/>
            <person name="Skrede I."/>
            <person name="Stenlid J."/>
            <person name="Wiebenga A."/>
            <person name="Xie X."/>
            <person name="Kuees U."/>
            <person name="Hibbett D.S."/>
            <person name="Hoffmeister D."/>
            <person name="Hoegberg N."/>
            <person name="Martin F."/>
            <person name="Grigoriev I.V."/>
            <person name="Watkinson S.C."/>
        </authorList>
    </citation>
    <scope>NUCLEOTIDE SEQUENCE [LARGE SCALE GENOMIC DNA]</scope>
    <source>
        <strain evidence="6">strain S7.3</strain>
    </source>
</reference>
<dbReference type="SUPFAM" id="SSF74788">
    <property type="entry name" value="Cullin repeat-like"/>
    <property type="match status" value="1"/>
</dbReference>
<evidence type="ECO:0000313" key="6">
    <source>
        <dbReference type="Proteomes" id="UP000008063"/>
    </source>
</evidence>
<dbReference type="AlphaFoldDB" id="F8QHT4"/>
<proteinExistence type="inferred from homology"/>
<protein>
    <recommendedName>
        <fullName evidence="4">Cullin family profile domain-containing protein</fullName>
    </recommendedName>
</protein>
<evidence type="ECO:0000256" key="3">
    <source>
        <dbReference type="RuleBase" id="RU003829"/>
    </source>
</evidence>
<dbReference type="HOGENOM" id="CLU_445610_0_0_1"/>
<evidence type="ECO:0000313" key="5">
    <source>
        <dbReference type="EMBL" id="EGN92130.1"/>
    </source>
</evidence>
<dbReference type="InterPro" id="IPR016159">
    <property type="entry name" value="Cullin_repeat-like_dom_sf"/>
</dbReference>
<dbReference type="Proteomes" id="UP000008063">
    <property type="component" value="Unassembled WGS sequence"/>
</dbReference>
<dbReference type="Pfam" id="PF00888">
    <property type="entry name" value="Cullin"/>
    <property type="match status" value="2"/>
</dbReference>
<dbReference type="InterPro" id="IPR045093">
    <property type="entry name" value="Cullin"/>
</dbReference>
<name>F8QHT4_SERL3</name>
<keyword evidence="6" id="KW-1185">Reference proteome</keyword>
<evidence type="ECO:0000256" key="2">
    <source>
        <dbReference type="PROSITE-ProRule" id="PRU00330"/>
    </source>
</evidence>
<dbReference type="EMBL" id="GL945513">
    <property type="protein sequence ID" value="EGN92130.1"/>
    <property type="molecule type" value="Genomic_DNA"/>
</dbReference>
<dbReference type="InParanoid" id="F8QHT4"/>
<sequence>MASSALQRSMAMPDAKADFATAWAFLKEGLDEIISLGFQASNYAKYMSMYSVQSSDLQGQELLQFYVAHWTQYASCALTASRTFAYFNRHWVKVKISEGNKHIYPIDALALVQWKTHFLIPQHQKLVRTLIHLIQDEREGLKVDTSSIKTITDSLASVGYPEKYSPNTNLEVYKELFETPFLDATEIYYTSIANAISKVCNVSEYLKWLEDRLRDEGDRVDRMVETMTCSAPTLFFSKGLECVRDTFERRLKKAFVSALSEGATGGSLDSKKFVDTLLDVRQKNMEVITNKFGGEAGFMAILDKACSDVVNGNTAIGVSSSKSSEMLVQYADDLERASKDFEKAPTREITTRLLVLFRYVEDKSHVHASYERMLSQNIVDLDASEPTPRSNTNPRDVDQSSLLLYSHHCIDGFFNPSLQLTPNQITVYGRPTDVSHPSAVKSDISRAQKAAQSSNSSFGAALFRRCPSQLDYLIEVQDENRDFWLVSCLVYYDAIMRRIGISIAAAPQGLNESGRGGGGVREEVSSYLVDQVTNTPLRPQLELFEIHTSIMSTKKLPNETEVAGQAGVGRQAPMASSASRKNVGNVPPAPLLLGTLLHPAPPNPSLSLALPFAVRRERQAGADSRPPAPAPLHAPARALHAHGAARRGGGAALEEAEAGLKGLKGFFRHPAAVAVSEHYGDGRAGRRAVV</sequence>
<dbReference type="STRING" id="936435.F8QHT4"/>
<dbReference type="InterPro" id="IPR001373">
    <property type="entry name" value="Cullin_N"/>
</dbReference>
<evidence type="ECO:0000256" key="1">
    <source>
        <dbReference type="ARBA" id="ARBA00006019"/>
    </source>
</evidence>
<organism evidence="6">
    <name type="scientific">Serpula lacrymans var. lacrymans (strain S7.3)</name>
    <name type="common">Dry rot fungus</name>
    <dbReference type="NCBI Taxonomy" id="936435"/>
    <lineage>
        <taxon>Eukaryota</taxon>
        <taxon>Fungi</taxon>
        <taxon>Dikarya</taxon>
        <taxon>Basidiomycota</taxon>
        <taxon>Agaricomycotina</taxon>
        <taxon>Agaricomycetes</taxon>
        <taxon>Agaricomycetidae</taxon>
        <taxon>Boletales</taxon>
        <taxon>Coniophorineae</taxon>
        <taxon>Serpulaceae</taxon>
        <taxon>Serpula</taxon>
    </lineage>
</organism>
<dbReference type="InterPro" id="IPR036317">
    <property type="entry name" value="Cullin_homology_sf"/>
</dbReference>
<feature type="domain" description="Cullin family profile" evidence="4">
    <location>
        <begin position="322"/>
        <end position="379"/>
    </location>
</feature>
<dbReference type="PANTHER" id="PTHR11932">
    <property type="entry name" value="CULLIN"/>
    <property type="match status" value="1"/>
</dbReference>
<dbReference type="GO" id="GO:0031625">
    <property type="term" value="F:ubiquitin protein ligase binding"/>
    <property type="evidence" value="ECO:0007669"/>
    <property type="project" value="InterPro"/>
</dbReference>